<comment type="similarity">
    <text evidence="1">Belongs to the OPA3 family.</text>
</comment>
<dbReference type="GO" id="GO:0005739">
    <property type="term" value="C:mitochondrion"/>
    <property type="evidence" value="ECO:0007669"/>
    <property type="project" value="TreeGrafter"/>
</dbReference>
<sequence>MSGIGLKLGGLLFKQLVKPVAKGLKDTAHNNEGIKAFFMQVGNWQNRVSLRLTMRMMGHNPKKIKPLSNEKALEIGANFIGEVMVFSSGVLVVLIEFTRKYFVDQRKSEKAKAEKQKAKGALEHRFVTIETELKRIHETQRRHEELLKFIVHARMADERRKTREESRSYWSWLAAPVFGDSISPQQKGDQQQ</sequence>
<dbReference type="PANTHER" id="PTHR12499:SF0">
    <property type="entry name" value="OPTIC ATROPHY 3 PROTEIN"/>
    <property type="match status" value="1"/>
</dbReference>
<dbReference type="PANTHER" id="PTHR12499">
    <property type="entry name" value="OPTIC ATROPHY 3 PROTEIN OPA3"/>
    <property type="match status" value="1"/>
</dbReference>
<reference evidence="3" key="1">
    <citation type="submission" date="2021-01" db="EMBL/GenBank/DDBJ databases">
        <authorList>
            <person name="Corre E."/>
            <person name="Pelletier E."/>
            <person name="Niang G."/>
            <person name="Scheremetjew M."/>
            <person name="Finn R."/>
            <person name="Kale V."/>
            <person name="Holt S."/>
            <person name="Cochrane G."/>
            <person name="Meng A."/>
            <person name="Brown T."/>
            <person name="Cohen L."/>
        </authorList>
    </citation>
    <scope>NUCLEOTIDE SEQUENCE</scope>
    <source>
        <strain evidence="3">CCMP622</strain>
    </source>
</reference>
<dbReference type="InterPro" id="IPR010754">
    <property type="entry name" value="OPA3-like"/>
</dbReference>
<dbReference type="Pfam" id="PF07047">
    <property type="entry name" value="OPA3"/>
    <property type="match status" value="1"/>
</dbReference>
<accession>A0A7S2X7C9</accession>
<dbReference type="GO" id="GO:0019216">
    <property type="term" value="P:regulation of lipid metabolic process"/>
    <property type="evidence" value="ECO:0007669"/>
    <property type="project" value="TreeGrafter"/>
</dbReference>
<gene>
    <name evidence="3" type="ORF">LSP00402_LOCUS3385</name>
</gene>
<evidence type="ECO:0000313" key="3">
    <source>
        <dbReference type="EMBL" id="CAD9750773.1"/>
    </source>
</evidence>
<evidence type="ECO:0000256" key="2">
    <source>
        <dbReference type="ARBA" id="ARBA00023054"/>
    </source>
</evidence>
<proteinExistence type="inferred from homology"/>
<protein>
    <recommendedName>
        <fullName evidence="4">OPA3-like protein</fullName>
    </recommendedName>
</protein>
<dbReference type="EMBL" id="HBHP01005456">
    <property type="protein sequence ID" value="CAD9750773.1"/>
    <property type="molecule type" value="Transcribed_RNA"/>
</dbReference>
<dbReference type="AlphaFoldDB" id="A0A7S2X7C9"/>
<evidence type="ECO:0000256" key="1">
    <source>
        <dbReference type="ARBA" id="ARBA00007584"/>
    </source>
</evidence>
<keyword evidence="2" id="KW-0175">Coiled coil</keyword>
<evidence type="ECO:0008006" key="4">
    <source>
        <dbReference type="Google" id="ProtNLM"/>
    </source>
</evidence>
<organism evidence="3">
    <name type="scientific">Lotharella oceanica</name>
    <dbReference type="NCBI Taxonomy" id="641309"/>
    <lineage>
        <taxon>Eukaryota</taxon>
        <taxon>Sar</taxon>
        <taxon>Rhizaria</taxon>
        <taxon>Cercozoa</taxon>
        <taxon>Chlorarachniophyceae</taxon>
        <taxon>Lotharella</taxon>
    </lineage>
</organism>
<name>A0A7S2X7C9_9EUKA</name>